<dbReference type="Proteomes" id="UP001596157">
    <property type="component" value="Unassembled WGS sequence"/>
</dbReference>
<evidence type="ECO:0000256" key="1">
    <source>
        <dbReference type="SAM" id="MobiDB-lite"/>
    </source>
</evidence>
<gene>
    <name evidence="2" type="ORF">ACFPM7_13230</name>
</gene>
<protein>
    <submittedName>
        <fullName evidence="2">Uncharacterized protein</fullName>
    </submittedName>
</protein>
<dbReference type="RefSeq" id="WP_378247553.1">
    <property type="nucleotide sequence ID" value="NZ_JBHSKF010000005.1"/>
</dbReference>
<feature type="compositionally biased region" description="Basic and acidic residues" evidence="1">
    <location>
        <begin position="281"/>
        <end position="308"/>
    </location>
</feature>
<dbReference type="EMBL" id="JBHSKF010000005">
    <property type="protein sequence ID" value="MFC5288017.1"/>
    <property type="molecule type" value="Genomic_DNA"/>
</dbReference>
<sequence length="308" mass="34379">MVQWITDAQLFDAEASVGSKVQEAMQVLTEMDIALPPTEMTGMTECLTPSPESVLVECERLHRLYLMTIDDVPVDIELRAAENQLQSWQGSAAAEFKNRLTAIGSVHEQQKLLLGKATLHAGALLSLIKGIRQSYLDVALETVAALDAEIGNTDKRQAKTFIAIGSDLVRDVLTMDFSRLLTGSIAVMIGVAKNLADYLIEGSRYEEIIERYHTGCGQINEQYRSGLAHLANEISMDFENVTSMATRLDDPLPPNVDIHSPNFEYRHFAHESMPVSEYDPQVEREKERMADAQRDQQSAIDRRLVGDR</sequence>
<comment type="caution">
    <text evidence="2">The sequence shown here is derived from an EMBL/GenBank/DDBJ whole genome shotgun (WGS) entry which is preliminary data.</text>
</comment>
<keyword evidence="3" id="KW-1185">Reference proteome</keyword>
<name>A0ABW0EKN6_9PSEU</name>
<evidence type="ECO:0000313" key="3">
    <source>
        <dbReference type="Proteomes" id="UP001596157"/>
    </source>
</evidence>
<accession>A0ABW0EKN6</accession>
<reference evidence="3" key="1">
    <citation type="journal article" date="2019" name="Int. J. Syst. Evol. Microbiol.">
        <title>The Global Catalogue of Microorganisms (GCM) 10K type strain sequencing project: providing services to taxonomists for standard genome sequencing and annotation.</title>
        <authorList>
            <consortium name="The Broad Institute Genomics Platform"/>
            <consortium name="The Broad Institute Genome Sequencing Center for Infectious Disease"/>
            <person name="Wu L."/>
            <person name="Ma J."/>
        </authorList>
    </citation>
    <scope>NUCLEOTIDE SEQUENCE [LARGE SCALE GENOMIC DNA]</scope>
    <source>
        <strain evidence="3">CCUG 59778</strain>
    </source>
</reference>
<proteinExistence type="predicted"/>
<feature type="region of interest" description="Disordered" evidence="1">
    <location>
        <begin position="274"/>
        <end position="308"/>
    </location>
</feature>
<evidence type="ECO:0000313" key="2">
    <source>
        <dbReference type="EMBL" id="MFC5288017.1"/>
    </source>
</evidence>
<organism evidence="2 3">
    <name type="scientific">Actinokineospora guangxiensis</name>
    <dbReference type="NCBI Taxonomy" id="1490288"/>
    <lineage>
        <taxon>Bacteria</taxon>
        <taxon>Bacillati</taxon>
        <taxon>Actinomycetota</taxon>
        <taxon>Actinomycetes</taxon>
        <taxon>Pseudonocardiales</taxon>
        <taxon>Pseudonocardiaceae</taxon>
        <taxon>Actinokineospora</taxon>
    </lineage>
</organism>